<sequence length="180" mass="19378">MTGPVLDTPRLLLRPPRLEDLEGWTALASDPESARFIGGVQPPFGAWRSLSAMAGSWSLQGFGMFSVIEKATGAWIGRIGPWHPVGWPGPEIGWGILRSTWGKGLALEAATASMDWAFGTLGWDRAVHLIHPDNAPSRALAGRLGSRLLGPASLPPPFAEEPAELWGQTATEWRVRRAPG</sequence>
<dbReference type="OrthoDB" id="6293260at2"/>
<dbReference type="Gene3D" id="3.40.630.30">
    <property type="match status" value="1"/>
</dbReference>
<dbReference type="InterPro" id="IPR016181">
    <property type="entry name" value="Acyl_CoA_acyltransferase"/>
</dbReference>
<dbReference type="PANTHER" id="PTHR43792:SF16">
    <property type="entry name" value="N-ACETYLTRANSFERASE DOMAIN-CONTAINING PROTEIN"/>
    <property type="match status" value="1"/>
</dbReference>
<name>A0A317F7E3_9PROT</name>
<evidence type="ECO:0000313" key="2">
    <source>
        <dbReference type="EMBL" id="PWS34974.1"/>
    </source>
</evidence>
<accession>A0A317F7E3</accession>
<dbReference type="PANTHER" id="PTHR43792">
    <property type="entry name" value="GNAT FAMILY, PUTATIVE (AFU_ORTHOLOGUE AFUA_3G00765)-RELATED-RELATED"/>
    <property type="match status" value="1"/>
</dbReference>
<evidence type="ECO:0000259" key="1">
    <source>
        <dbReference type="Pfam" id="PF13302"/>
    </source>
</evidence>
<dbReference type="RefSeq" id="WP_109872616.1">
    <property type="nucleotide sequence ID" value="NZ_QGNA01000005.1"/>
</dbReference>
<gene>
    <name evidence="2" type="ORF">DFH01_21810</name>
</gene>
<evidence type="ECO:0000313" key="3">
    <source>
        <dbReference type="Proteomes" id="UP000245765"/>
    </source>
</evidence>
<dbReference type="Pfam" id="PF13302">
    <property type="entry name" value="Acetyltransf_3"/>
    <property type="match status" value="1"/>
</dbReference>
<dbReference type="InterPro" id="IPR051531">
    <property type="entry name" value="N-acetyltransferase"/>
</dbReference>
<proteinExistence type="predicted"/>
<dbReference type="AlphaFoldDB" id="A0A317F7E3"/>
<dbReference type="EMBL" id="QGNA01000005">
    <property type="protein sequence ID" value="PWS34974.1"/>
    <property type="molecule type" value="Genomic_DNA"/>
</dbReference>
<comment type="caution">
    <text evidence="2">The sequence shown here is derived from an EMBL/GenBank/DDBJ whole genome shotgun (WGS) entry which is preliminary data.</text>
</comment>
<protein>
    <submittedName>
        <fullName evidence="2">N-acetyltransferase</fullName>
    </submittedName>
</protein>
<feature type="domain" description="N-acetyltransferase" evidence="1">
    <location>
        <begin position="10"/>
        <end position="146"/>
    </location>
</feature>
<organism evidence="2 3">
    <name type="scientific">Falsiroseomonas bella</name>
    <dbReference type="NCBI Taxonomy" id="2184016"/>
    <lineage>
        <taxon>Bacteria</taxon>
        <taxon>Pseudomonadati</taxon>
        <taxon>Pseudomonadota</taxon>
        <taxon>Alphaproteobacteria</taxon>
        <taxon>Acetobacterales</taxon>
        <taxon>Roseomonadaceae</taxon>
        <taxon>Falsiroseomonas</taxon>
    </lineage>
</organism>
<dbReference type="SUPFAM" id="SSF55729">
    <property type="entry name" value="Acyl-CoA N-acyltransferases (Nat)"/>
    <property type="match status" value="1"/>
</dbReference>
<keyword evidence="3" id="KW-1185">Reference proteome</keyword>
<reference evidence="3" key="1">
    <citation type="submission" date="2018-05" db="EMBL/GenBank/DDBJ databases">
        <authorList>
            <person name="Du Z."/>
            <person name="Wang X."/>
        </authorList>
    </citation>
    <scope>NUCLEOTIDE SEQUENCE [LARGE SCALE GENOMIC DNA]</scope>
    <source>
        <strain evidence="3">CQN31</strain>
    </source>
</reference>
<dbReference type="GO" id="GO:0016747">
    <property type="term" value="F:acyltransferase activity, transferring groups other than amino-acyl groups"/>
    <property type="evidence" value="ECO:0007669"/>
    <property type="project" value="InterPro"/>
</dbReference>
<dbReference type="Proteomes" id="UP000245765">
    <property type="component" value="Unassembled WGS sequence"/>
</dbReference>
<dbReference type="InterPro" id="IPR000182">
    <property type="entry name" value="GNAT_dom"/>
</dbReference>
<keyword evidence="2" id="KW-0808">Transferase</keyword>